<accession>A0A8J2XQB4</accession>
<dbReference type="PANTHER" id="PTHR30273">
    <property type="entry name" value="PERIPLASMIC SIGNAL SENSOR AND SIGMA FACTOR ACTIVATOR FECR-RELATED"/>
    <property type="match status" value="1"/>
</dbReference>
<dbReference type="InterPro" id="IPR032508">
    <property type="entry name" value="FecR_C"/>
</dbReference>
<keyword evidence="1" id="KW-1133">Transmembrane helix</keyword>
<sequence length="348" mass="39588">MEASQRLAYLFRRYMNKDCTPKEKEEFFTLLMQTEHDDTLRRLIADTWNEDLPFHPQDKAQADTILRHILSRREPESPPEAIDSRPRTPARLFRLRPILIGRCVAAALGIFLLTTLVLRFHHRSQHLSVAKASLAPAPVRHAPADRCITLPDGSKVLLHNTARLEYQTGFDPTRREVTLHGEAYFDIHRDTRPFIVHTGTIRTTVLGTAFNIDANNEHDIIITVTKGKVKVENARGEYSILHRNEQLSVDSMHTHLQKIPVNAGEALSWKRSWLLFNDVPLHEAMDTLAQRYHLTIVFTNPAAENCPVTATFTGVEPLEQMVSVLSKINNMEYAIDHGRVTITGEGCK</sequence>
<keyword evidence="5" id="KW-1185">Reference proteome</keyword>
<dbReference type="RefSeq" id="WP_188927533.1">
    <property type="nucleotide sequence ID" value="NZ_BMJC01000001.1"/>
</dbReference>
<organism evidence="4 5">
    <name type="scientific">Puia dinghuensis</name>
    <dbReference type="NCBI Taxonomy" id="1792502"/>
    <lineage>
        <taxon>Bacteria</taxon>
        <taxon>Pseudomonadati</taxon>
        <taxon>Bacteroidota</taxon>
        <taxon>Chitinophagia</taxon>
        <taxon>Chitinophagales</taxon>
        <taxon>Chitinophagaceae</taxon>
        <taxon>Puia</taxon>
    </lineage>
</organism>
<keyword evidence="1" id="KW-0812">Transmembrane</keyword>
<evidence type="ECO:0000313" key="5">
    <source>
        <dbReference type="Proteomes" id="UP000607559"/>
    </source>
</evidence>
<protein>
    <recommendedName>
        <fullName evidence="6">DUF4974 domain-containing protein</fullName>
    </recommendedName>
</protein>
<dbReference type="PIRSF" id="PIRSF018266">
    <property type="entry name" value="FecR"/>
    <property type="match status" value="1"/>
</dbReference>
<feature type="domain" description="Protein FecR C-terminal" evidence="3">
    <location>
        <begin position="274"/>
        <end position="342"/>
    </location>
</feature>
<dbReference type="Pfam" id="PF04773">
    <property type="entry name" value="FecR"/>
    <property type="match status" value="1"/>
</dbReference>
<dbReference type="Pfam" id="PF16344">
    <property type="entry name" value="FecR_C"/>
    <property type="match status" value="1"/>
</dbReference>
<dbReference type="InterPro" id="IPR006860">
    <property type="entry name" value="FecR"/>
</dbReference>
<evidence type="ECO:0000259" key="3">
    <source>
        <dbReference type="Pfam" id="PF16344"/>
    </source>
</evidence>
<feature type="transmembrane region" description="Helical" evidence="1">
    <location>
        <begin position="99"/>
        <end position="118"/>
    </location>
</feature>
<dbReference type="EMBL" id="BMJC01000001">
    <property type="protein sequence ID" value="GGA82235.1"/>
    <property type="molecule type" value="Genomic_DNA"/>
</dbReference>
<reference evidence="4" key="1">
    <citation type="journal article" date="2014" name="Int. J. Syst. Evol. Microbiol.">
        <title>Complete genome sequence of Corynebacterium casei LMG S-19264T (=DSM 44701T), isolated from a smear-ripened cheese.</title>
        <authorList>
            <consortium name="US DOE Joint Genome Institute (JGI-PGF)"/>
            <person name="Walter F."/>
            <person name="Albersmeier A."/>
            <person name="Kalinowski J."/>
            <person name="Ruckert C."/>
        </authorList>
    </citation>
    <scope>NUCLEOTIDE SEQUENCE</scope>
    <source>
        <strain evidence="4">CGMCC 1.15448</strain>
    </source>
</reference>
<comment type="caution">
    <text evidence="4">The sequence shown here is derived from an EMBL/GenBank/DDBJ whole genome shotgun (WGS) entry which is preliminary data.</text>
</comment>
<evidence type="ECO:0000256" key="1">
    <source>
        <dbReference type="SAM" id="Phobius"/>
    </source>
</evidence>
<evidence type="ECO:0008006" key="6">
    <source>
        <dbReference type="Google" id="ProtNLM"/>
    </source>
</evidence>
<proteinExistence type="predicted"/>
<evidence type="ECO:0000259" key="2">
    <source>
        <dbReference type="Pfam" id="PF04773"/>
    </source>
</evidence>
<dbReference type="GO" id="GO:0016989">
    <property type="term" value="F:sigma factor antagonist activity"/>
    <property type="evidence" value="ECO:0007669"/>
    <property type="project" value="TreeGrafter"/>
</dbReference>
<keyword evidence="1" id="KW-0472">Membrane</keyword>
<dbReference type="Gene3D" id="2.60.120.1440">
    <property type="match status" value="1"/>
</dbReference>
<dbReference type="PANTHER" id="PTHR30273:SF2">
    <property type="entry name" value="PROTEIN FECR"/>
    <property type="match status" value="1"/>
</dbReference>
<evidence type="ECO:0000313" key="4">
    <source>
        <dbReference type="EMBL" id="GGA82235.1"/>
    </source>
</evidence>
<name>A0A8J2XQB4_9BACT</name>
<dbReference type="AlphaFoldDB" id="A0A8J2XQB4"/>
<dbReference type="Proteomes" id="UP000607559">
    <property type="component" value="Unassembled WGS sequence"/>
</dbReference>
<feature type="domain" description="FecR protein" evidence="2">
    <location>
        <begin position="146"/>
        <end position="230"/>
    </location>
</feature>
<dbReference type="Gene3D" id="3.55.50.30">
    <property type="match status" value="1"/>
</dbReference>
<reference evidence="4" key="2">
    <citation type="submission" date="2020-09" db="EMBL/GenBank/DDBJ databases">
        <authorList>
            <person name="Sun Q."/>
            <person name="Zhou Y."/>
        </authorList>
    </citation>
    <scope>NUCLEOTIDE SEQUENCE</scope>
    <source>
        <strain evidence="4">CGMCC 1.15448</strain>
    </source>
</reference>
<gene>
    <name evidence="4" type="ORF">GCM10011511_01500</name>
</gene>
<dbReference type="InterPro" id="IPR012373">
    <property type="entry name" value="Ferrdict_sens_TM"/>
</dbReference>